<dbReference type="GO" id="GO:0016298">
    <property type="term" value="F:lipase activity"/>
    <property type="evidence" value="ECO:0007669"/>
    <property type="project" value="InterPro"/>
</dbReference>
<dbReference type="GO" id="GO:0005615">
    <property type="term" value="C:extracellular space"/>
    <property type="evidence" value="ECO:0007669"/>
    <property type="project" value="TreeGrafter"/>
</dbReference>
<dbReference type="AlphaFoldDB" id="A0AAE1LT53"/>
<evidence type="ECO:0000313" key="7">
    <source>
        <dbReference type="EMBL" id="KAK3929437.1"/>
    </source>
</evidence>
<accession>A0AAE1LT53</accession>
<dbReference type="Pfam" id="PF00151">
    <property type="entry name" value="Lipase"/>
    <property type="match status" value="1"/>
</dbReference>
<feature type="chain" id="PRO_5042275512" evidence="5">
    <location>
        <begin position="21"/>
        <end position="201"/>
    </location>
</feature>
<protein>
    <submittedName>
        <fullName evidence="7">Inactive pancreatic lipase-related protein 1</fullName>
    </submittedName>
</protein>
<evidence type="ECO:0000256" key="2">
    <source>
        <dbReference type="ARBA" id="ARBA00010701"/>
    </source>
</evidence>
<keyword evidence="5" id="KW-0732">Signal</keyword>
<evidence type="ECO:0000256" key="4">
    <source>
        <dbReference type="RuleBase" id="RU004262"/>
    </source>
</evidence>
<evidence type="ECO:0000259" key="6">
    <source>
        <dbReference type="Pfam" id="PF00151"/>
    </source>
</evidence>
<keyword evidence="8" id="KW-1185">Reference proteome</keyword>
<keyword evidence="3" id="KW-0964">Secreted</keyword>
<feature type="signal peptide" evidence="5">
    <location>
        <begin position="1"/>
        <end position="20"/>
    </location>
</feature>
<comment type="subcellular location">
    <subcellularLocation>
        <location evidence="1">Secreted</location>
    </subcellularLocation>
</comment>
<dbReference type="EMBL" id="JAHWGI010001401">
    <property type="protein sequence ID" value="KAK3929437.1"/>
    <property type="molecule type" value="Genomic_DNA"/>
</dbReference>
<evidence type="ECO:0000313" key="8">
    <source>
        <dbReference type="Proteomes" id="UP001219518"/>
    </source>
</evidence>
<dbReference type="Gene3D" id="3.40.50.1820">
    <property type="entry name" value="alpha/beta hydrolase"/>
    <property type="match status" value="1"/>
</dbReference>
<dbReference type="InterPro" id="IPR000734">
    <property type="entry name" value="TAG_lipase"/>
</dbReference>
<feature type="domain" description="Lipase" evidence="6">
    <location>
        <begin position="34"/>
        <end position="185"/>
    </location>
</feature>
<dbReference type="PANTHER" id="PTHR11610">
    <property type="entry name" value="LIPASE"/>
    <property type="match status" value="1"/>
</dbReference>
<dbReference type="PANTHER" id="PTHR11610:SF178">
    <property type="entry name" value="LIPASE MEMBER H-A-LIKE PROTEIN"/>
    <property type="match status" value="1"/>
</dbReference>
<organism evidence="7 8">
    <name type="scientific">Frankliniella fusca</name>
    <dbReference type="NCBI Taxonomy" id="407009"/>
    <lineage>
        <taxon>Eukaryota</taxon>
        <taxon>Metazoa</taxon>
        <taxon>Ecdysozoa</taxon>
        <taxon>Arthropoda</taxon>
        <taxon>Hexapoda</taxon>
        <taxon>Insecta</taxon>
        <taxon>Pterygota</taxon>
        <taxon>Neoptera</taxon>
        <taxon>Paraneoptera</taxon>
        <taxon>Thysanoptera</taxon>
        <taxon>Terebrantia</taxon>
        <taxon>Thripoidea</taxon>
        <taxon>Thripidae</taxon>
        <taxon>Frankliniella</taxon>
    </lineage>
</organism>
<sequence>MASIRAVVVFVLSLASAGCANTGSEELSRWPLIQQQKQTLTADIQSGVKFYLITAAQPGGARVELDKDALLAEGFNASRSSVVIVHGYGHDIQSDLFEKLAGAYLLNNYTVNILGVDWGELCPKPAYITARRRVAAVGARVADLLDLLVSSGLSTPARLHLIGHSLGAHVVGNAAKRTHVARVTGEQSLVRSNTLANQTKS</sequence>
<dbReference type="PROSITE" id="PS51257">
    <property type="entry name" value="PROKAR_LIPOPROTEIN"/>
    <property type="match status" value="1"/>
</dbReference>
<dbReference type="InterPro" id="IPR013818">
    <property type="entry name" value="Lipase"/>
</dbReference>
<evidence type="ECO:0000256" key="1">
    <source>
        <dbReference type="ARBA" id="ARBA00004613"/>
    </source>
</evidence>
<proteinExistence type="inferred from homology"/>
<evidence type="ECO:0000256" key="3">
    <source>
        <dbReference type="ARBA" id="ARBA00022525"/>
    </source>
</evidence>
<dbReference type="PRINTS" id="PR00821">
    <property type="entry name" value="TAGLIPASE"/>
</dbReference>
<comment type="caution">
    <text evidence="7">The sequence shown here is derived from an EMBL/GenBank/DDBJ whole genome shotgun (WGS) entry which is preliminary data.</text>
</comment>
<dbReference type="InterPro" id="IPR029058">
    <property type="entry name" value="AB_hydrolase_fold"/>
</dbReference>
<dbReference type="GO" id="GO:0016042">
    <property type="term" value="P:lipid catabolic process"/>
    <property type="evidence" value="ECO:0007669"/>
    <property type="project" value="TreeGrafter"/>
</dbReference>
<reference evidence="7" key="2">
    <citation type="journal article" date="2023" name="BMC Genomics">
        <title>Pest status, molecular evolution, and epigenetic factors derived from the genome assembly of Frankliniella fusca, a thysanopteran phytovirus vector.</title>
        <authorList>
            <person name="Catto M.A."/>
            <person name="Labadie P.E."/>
            <person name="Jacobson A.L."/>
            <person name="Kennedy G.G."/>
            <person name="Srinivasan R."/>
            <person name="Hunt B.G."/>
        </authorList>
    </citation>
    <scope>NUCLEOTIDE SEQUENCE</scope>
    <source>
        <strain evidence="7">PL_HMW_Pooled</strain>
    </source>
</reference>
<reference evidence="7" key="1">
    <citation type="submission" date="2021-07" db="EMBL/GenBank/DDBJ databases">
        <authorList>
            <person name="Catto M.A."/>
            <person name="Jacobson A."/>
            <person name="Kennedy G."/>
            <person name="Labadie P."/>
            <person name="Hunt B.G."/>
            <person name="Srinivasan R."/>
        </authorList>
    </citation>
    <scope>NUCLEOTIDE SEQUENCE</scope>
    <source>
        <strain evidence="7">PL_HMW_Pooled</strain>
        <tissue evidence="7">Head</tissue>
    </source>
</reference>
<comment type="similarity">
    <text evidence="2 4">Belongs to the AB hydrolase superfamily. Lipase family.</text>
</comment>
<name>A0AAE1LT53_9NEOP</name>
<dbReference type="Proteomes" id="UP001219518">
    <property type="component" value="Unassembled WGS sequence"/>
</dbReference>
<dbReference type="SUPFAM" id="SSF53474">
    <property type="entry name" value="alpha/beta-Hydrolases"/>
    <property type="match status" value="1"/>
</dbReference>
<evidence type="ECO:0000256" key="5">
    <source>
        <dbReference type="SAM" id="SignalP"/>
    </source>
</evidence>
<gene>
    <name evidence="7" type="ORF">KUF71_003444</name>
</gene>